<organism evidence="2">
    <name type="scientific">Siphoviridae sp. ctz7e2</name>
    <dbReference type="NCBI Taxonomy" id="2826526"/>
    <lineage>
        <taxon>Viruses</taxon>
        <taxon>Duplodnaviria</taxon>
        <taxon>Heunggongvirae</taxon>
        <taxon>Uroviricota</taxon>
        <taxon>Caudoviricetes</taxon>
    </lineage>
</organism>
<feature type="compositionally biased region" description="Acidic residues" evidence="1">
    <location>
        <begin position="39"/>
        <end position="49"/>
    </location>
</feature>
<proteinExistence type="predicted"/>
<reference evidence="2" key="1">
    <citation type="journal article" date="2021" name="Proc. Natl. Acad. Sci. U.S.A.">
        <title>A Catalog of Tens of Thousands of Viruses from Human Metagenomes Reveals Hidden Associations with Chronic Diseases.</title>
        <authorList>
            <person name="Tisza M.J."/>
            <person name="Buck C.B."/>
        </authorList>
    </citation>
    <scope>NUCLEOTIDE SEQUENCE</scope>
    <source>
        <strain evidence="2">Ctz7e2</strain>
    </source>
</reference>
<evidence type="ECO:0000256" key="1">
    <source>
        <dbReference type="SAM" id="MobiDB-lite"/>
    </source>
</evidence>
<evidence type="ECO:0000313" key="2">
    <source>
        <dbReference type="EMBL" id="DAD76832.1"/>
    </source>
</evidence>
<protein>
    <submittedName>
        <fullName evidence="2">Uncharacterized protein</fullName>
    </submittedName>
</protein>
<feature type="region of interest" description="Disordered" evidence="1">
    <location>
        <begin position="33"/>
        <end position="76"/>
    </location>
</feature>
<dbReference type="EMBL" id="BK014810">
    <property type="protein sequence ID" value="DAD76832.1"/>
    <property type="molecule type" value="Genomic_DNA"/>
</dbReference>
<accession>A0A8S5M3W3</accession>
<name>A0A8S5M3W3_9CAUD</name>
<sequence>MLPDDDGMIAVAGVRYRYEDALSLGLVSLAHNGRHAADDGDGGEGEEPETAAAPAPDNKDATPDGGGNRRRPTAKE</sequence>